<dbReference type="AlphaFoldDB" id="A0A328U1W8"/>
<gene>
    <name evidence="1" type="ORF">DL346_09955</name>
</gene>
<dbReference type="RefSeq" id="WP_112881988.1">
    <property type="nucleotide sequence ID" value="NZ_QLUW01000002.1"/>
</dbReference>
<keyword evidence="2" id="KW-1185">Reference proteome</keyword>
<dbReference type="OrthoDB" id="2426241at2"/>
<reference evidence="1 2" key="1">
    <citation type="submission" date="2018-06" db="EMBL/GenBank/DDBJ databases">
        <title>Paenibacillus montanisoli sp. nov., isolated from mountain area soil.</title>
        <authorList>
            <person name="Wu M."/>
        </authorList>
    </citation>
    <scope>NUCLEOTIDE SEQUENCE [LARGE SCALE GENOMIC DNA]</scope>
    <source>
        <strain evidence="1 2">RA17</strain>
    </source>
</reference>
<dbReference type="EMBL" id="QLUW01000002">
    <property type="protein sequence ID" value="RAP75763.1"/>
    <property type="molecule type" value="Genomic_DNA"/>
</dbReference>
<accession>A0A328U1W8</accession>
<evidence type="ECO:0000313" key="1">
    <source>
        <dbReference type="EMBL" id="RAP75763.1"/>
    </source>
</evidence>
<name>A0A328U1W8_9BACL</name>
<sequence>MRTYAIVGLIFFSILLASCGSREEAMVHPTTEVAVTEGDFTYRLVTAKPEYSRGETVPIYAELTYIGDEASITINHSASPFNFPIQELTTGYVIDYAMTDEGASTKLIKGKPLRGTFNIRGGSYSENDPKAYKDFIDNFRKNGYAKGHYAVNGFADFSVADQRVRIGAQIDFLVD</sequence>
<protein>
    <submittedName>
        <fullName evidence="1">Uncharacterized protein</fullName>
    </submittedName>
</protein>
<proteinExistence type="predicted"/>
<comment type="caution">
    <text evidence="1">The sequence shown here is derived from an EMBL/GenBank/DDBJ whole genome shotgun (WGS) entry which is preliminary data.</text>
</comment>
<organism evidence="1 2">
    <name type="scientific">Paenibacillus montanisoli</name>
    <dbReference type="NCBI Taxonomy" id="2081970"/>
    <lineage>
        <taxon>Bacteria</taxon>
        <taxon>Bacillati</taxon>
        <taxon>Bacillota</taxon>
        <taxon>Bacilli</taxon>
        <taxon>Bacillales</taxon>
        <taxon>Paenibacillaceae</taxon>
        <taxon>Paenibacillus</taxon>
    </lineage>
</organism>
<evidence type="ECO:0000313" key="2">
    <source>
        <dbReference type="Proteomes" id="UP000249260"/>
    </source>
</evidence>
<dbReference type="Proteomes" id="UP000249260">
    <property type="component" value="Unassembled WGS sequence"/>
</dbReference>
<dbReference type="PROSITE" id="PS51257">
    <property type="entry name" value="PROKAR_LIPOPROTEIN"/>
    <property type="match status" value="1"/>
</dbReference>